<dbReference type="Gene3D" id="2.10.50.10">
    <property type="entry name" value="Tumor Necrosis Factor Receptor, subunit A, domain 2"/>
    <property type="match status" value="1"/>
</dbReference>
<gene>
    <name evidence="6" type="ORF">SteCoe_31619</name>
</gene>
<feature type="transmembrane region" description="Helical" evidence="3">
    <location>
        <begin position="816"/>
        <end position="840"/>
    </location>
</feature>
<proteinExistence type="predicted"/>
<keyword evidence="3" id="KW-0472">Membrane</keyword>
<dbReference type="InterPro" id="IPR056737">
    <property type="entry name" value="Beta-prop_ATRN-MKLN-like"/>
</dbReference>
<keyword evidence="2" id="KW-0677">Repeat</keyword>
<evidence type="ECO:0000313" key="6">
    <source>
        <dbReference type="EMBL" id="OMJ70414.1"/>
    </source>
</evidence>
<evidence type="ECO:0000256" key="1">
    <source>
        <dbReference type="ARBA" id="ARBA00022441"/>
    </source>
</evidence>
<feature type="transmembrane region" description="Helical" evidence="3">
    <location>
        <begin position="766"/>
        <end position="787"/>
    </location>
</feature>
<dbReference type="PANTHER" id="PTHR46093:SF18">
    <property type="entry name" value="FIBRONECTIN TYPE-III DOMAIN-CONTAINING PROTEIN"/>
    <property type="match status" value="1"/>
</dbReference>
<keyword evidence="3" id="KW-0812">Transmembrane</keyword>
<evidence type="ECO:0000256" key="3">
    <source>
        <dbReference type="SAM" id="Phobius"/>
    </source>
</evidence>
<sequence>MIFILLHLHLASSLKIAPIPSSMSPPTVRRSLSAVYSPDHNSVFFFGGCKFSADTYSNIMWEFNLNSNTWKHLDMRTSLLPETRYGASMSIYKDLIYSYGGSTHLGPTAELWTYNITTNIWKELDPQGDRPIELSMSGFTTFSWKGQYWFAIFGGNSMNSSGTNELYIMNCQTQIWKKMIKEGTIPAERLGTGLVYYNENLYIWGISEKNRSLEENQRLYKYSLENEKWSIVETFDDVAEIRNHHGVALVDNYLYVFLGIDHYQNKEMSSTYRVNLDDGKWEKVVMTGEVITRNKFGYVQNGKSVWVICGTNSNGLYNSVYKYDFSNNSVTSIIKNSKMPKRRQSYSFNRIGSNIVMFGGYDYDLVFGDLVIWDTQKNLWYDRIPDGSAPSPRYHHCSTVYQGLNIIIFGGEDLRGAFSQFYLYNYDRNSWSIITTDISVSTKTSCCMAAYKNFIILHGGKTAQSSASDDVLVLNMNTRTLKTLPSYSDKNANVKLMNHKCWVIEKNDDFWLVLSIGERSDLSPSSSIYKANITDLGQLSSLYWTILKDTSNSSIVNWANSGYALMNDWLIQIGGSRLVLYASSLINIIPLSERNYPYTLSDESNNIFWYKHGVEHFGQDLIVAYSGATSGDLIKKEFITSQMYKISPNTSEKQYFLCSTGTYGPDCLPCPFGTYSDIIGAQECKKCPIGTMGTYIAATSIYMCIPCHFGSFTAEEGTFLCKDCVSGLFCPVGSTEDTKPIVIPSLIIIRPEAYSKILPDPFNGKIYYIVYFFSVALFICFWFWPWLRRKLRRFDYFSEKHETNENEPIIKTKTTFGGFVTVTFVLFAIIYLSGLLNLYFNDNIIEEKSLVPSVTLNEDFIVSNFTITIELFYYRGGCINKNTKDNCIADLYTESSGVEWIRSCKIDKPSTCIIELICFDCELPGNDNIINKICEFGSFASGIRVNVSSDSSIPGYMSSVSYYINHVDGKVFRGTEPSIFYFGVTRSLFLSEPNEWPSIKKGYHIAPESNPFKGSSYEGKEINLETCLQVQVLLEMTNSILVIKRKFLYSFIVLVSTGIGSIFGFLELFGIGMIVFEKFEEFVHRKIRARKAFIMMIKKRFQVLLSFDNFYEIEKLDKSMSTSFDGYFSSVLKVQQNQI</sequence>
<dbReference type="EMBL" id="MPUH01001090">
    <property type="protein sequence ID" value="OMJ70414.1"/>
    <property type="molecule type" value="Genomic_DNA"/>
</dbReference>
<dbReference type="Gene3D" id="2.120.10.80">
    <property type="entry name" value="Kelch-type beta propeller"/>
    <property type="match status" value="3"/>
</dbReference>
<feature type="domain" description="Attractin/MKLN-like beta-propeller" evidence="5">
    <location>
        <begin position="44"/>
        <end position="286"/>
    </location>
</feature>
<evidence type="ECO:0000256" key="2">
    <source>
        <dbReference type="ARBA" id="ARBA00022737"/>
    </source>
</evidence>
<evidence type="ECO:0000259" key="5">
    <source>
        <dbReference type="Pfam" id="PF24981"/>
    </source>
</evidence>
<dbReference type="Proteomes" id="UP000187209">
    <property type="component" value="Unassembled WGS sequence"/>
</dbReference>
<dbReference type="Pfam" id="PF07699">
    <property type="entry name" value="Ephrin_rec_like"/>
    <property type="match status" value="1"/>
</dbReference>
<accession>A0A1R2B0V3</accession>
<dbReference type="Pfam" id="PF24681">
    <property type="entry name" value="Kelch_KLHDC2_KLHL20_DRC7"/>
    <property type="match status" value="1"/>
</dbReference>
<comment type="caution">
    <text evidence="6">The sequence shown here is derived from an EMBL/GenBank/DDBJ whole genome shotgun (WGS) entry which is preliminary data.</text>
</comment>
<evidence type="ECO:0000259" key="4">
    <source>
        <dbReference type="Pfam" id="PF07699"/>
    </source>
</evidence>
<dbReference type="InterPro" id="IPR009030">
    <property type="entry name" value="Growth_fac_rcpt_cys_sf"/>
</dbReference>
<feature type="domain" description="Tyrosine-protein kinase ephrin type A/B receptor-like" evidence="4">
    <location>
        <begin position="666"/>
        <end position="704"/>
    </location>
</feature>
<dbReference type="Pfam" id="PF24981">
    <property type="entry name" value="Beta-prop_ATRN-LZTR1"/>
    <property type="match status" value="1"/>
</dbReference>
<evidence type="ECO:0000313" key="7">
    <source>
        <dbReference type="Proteomes" id="UP000187209"/>
    </source>
</evidence>
<dbReference type="InterPro" id="IPR015915">
    <property type="entry name" value="Kelch-typ_b-propeller"/>
</dbReference>
<dbReference type="SUPFAM" id="SSF117281">
    <property type="entry name" value="Kelch motif"/>
    <property type="match status" value="2"/>
</dbReference>
<dbReference type="SMART" id="SM01411">
    <property type="entry name" value="Ephrin_rec_like"/>
    <property type="match status" value="1"/>
</dbReference>
<dbReference type="OrthoDB" id="7676067at2759"/>
<feature type="transmembrane region" description="Helical" evidence="3">
    <location>
        <begin position="1047"/>
        <end position="1076"/>
    </location>
</feature>
<reference evidence="6 7" key="1">
    <citation type="submission" date="2016-11" db="EMBL/GenBank/DDBJ databases">
        <title>The macronuclear genome of Stentor coeruleus: a giant cell with tiny introns.</title>
        <authorList>
            <person name="Slabodnick M."/>
            <person name="Ruby J.G."/>
            <person name="Reiff S.B."/>
            <person name="Swart E.C."/>
            <person name="Gosai S."/>
            <person name="Prabakaran S."/>
            <person name="Witkowska E."/>
            <person name="Larue G.E."/>
            <person name="Fisher S."/>
            <person name="Freeman R.M."/>
            <person name="Gunawardena J."/>
            <person name="Chu W."/>
            <person name="Stover N.A."/>
            <person name="Gregory B.D."/>
            <person name="Nowacki M."/>
            <person name="Derisi J."/>
            <person name="Roy S.W."/>
            <person name="Marshall W.F."/>
            <person name="Sood P."/>
        </authorList>
    </citation>
    <scope>NUCLEOTIDE SEQUENCE [LARGE SCALE GENOMIC DNA]</scope>
    <source>
        <strain evidence="6">WM001</strain>
    </source>
</reference>
<organism evidence="6 7">
    <name type="scientific">Stentor coeruleus</name>
    <dbReference type="NCBI Taxonomy" id="5963"/>
    <lineage>
        <taxon>Eukaryota</taxon>
        <taxon>Sar</taxon>
        <taxon>Alveolata</taxon>
        <taxon>Ciliophora</taxon>
        <taxon>Postciliodesmatophora</taxon>
        <taxon>Heterotrichea</taxon>
        <taxon>Heterotrichida</taxon>
        <taxon>Stentoridae</taxon>
        <taxon>Stentor</taxon>
    </lineage>
</organism>
<dbReference type="InterPro" id="IPR011641">
    <property type="entry name" value="Tyr-kin_ephrin_A/B_rcpt-like"/>
</dbReference>
<dbReference type="SUPFAM" id="SSF57184">
    <property type="entry name" value="Growth factor receptor domain"/>
    <property type="match status" value="1"/>
</dbReference>
<name>A0A1R2B0V3_9CILI</name>
<dbReference type="PANTHER" id="PTHR46093">
    <property type="entry name" value="ACYL-COA-BINDING DOMAIN-CONTAINING PROTEIN 5"/>
    <property type="match status" value="1"/>
</dbReference>
<keyword evidence="7" id="KW-1185">Reference proteome</keyword>
<dbReference type="AlphaFoldDB" id="A0A1R2B0V3"/>
<keyword evidence="1" id="KW-0880">Kelch repeat</keyword>
<keyword evidence="3" id="KW-1133">Transmembrane helix</keyword>
<protein>
    <submittedName>
        <fullName evidence="6">Uncharacterized protein</fullName>
    </submittedName>
</protein>